<dbReference type="PROSITE" id="PS51115">
    <property type="entry name" value="LAMININ_IVA"/>
    <property type="match status" value="2"/>
</dbReference>
<feature type="domain" description="Laminin IV type A" evidence="16">
    <location>
        <begin position="513"/>
        <end position="694"/>
    </location>
</feature>
<feature type="domain" description="Laminin EGF-like" evidence="15">
    <location>
        <begin position="728"/>
        <end position="777"/>
    </location>
</feature>
<dbReference type="SMART" id="SM00136">
    <property type="entry name" value="LamNT"/>
    <property type="match status" value="1"/>
</dbReference>
<feature type="non-terminal residue" evidence="19">
    <location>
        <position position="1"/>
    </location>
</feature>
<dbReference type="Pfam" id="PF06008">
    <property type="entry name" value="Laminin_I"/>
    <property type="match status" value="1"/>
</dbReference>
<dbReference type="InterPro" id="IPR002049">
    <property type="entry name" value="LE_dom"/>
</dbReference>
<dbReference type="Pfam" id="PF00052">
    <property type="entry name" value="Laminin_B"/>
    <property type="match status" value="2"/>
</dbReference>
<keyword evidence="9" id="KW-0325">Glycoprotein</keyword>
<dbReference type="InterPro" id="IPR000742">
    <property type="entry name" value="EGF"/>
</dbReference>
<feature type="domain" description="Laminin EGF-like" evidence="15">
    <location>
        <begin position="937"/>
        <end position="984"/>
    </location>
</feature>
<feature type="domain" description="Laminin N-terminal" evidence="17">
    <location>
        <begin position="3"/>
        <end position="262"/>
    </location>
</feature>
<feature type="disulfide bond" evidence="12">
    <location>
        <begin position="747"/>
        <end position="756"/>
    </location>
</feature>
<keyword evidence="3" id="KW-0272">Extracellular matrix</keyword>
<feature type="disulfide bond" evidence="12">
    <location>
        <begin position="1055"/>
        <end position="1064"/>
    </location>
</feature>
<dbReference type="Pfam" id="PF00055">
    <property type="entry name" value="Laminin_N"/>
    <property type="match status" value="1"/>
</dbReference>
<evidence type="ECO:0000259" key="14">
    <source>
        <dbReference type="PROSITE" id="PS50025"/>
    </source>
</evidence>
<dbReference type="Pfam" id="PF00054">
    <property type="entry name" value="Laminin_G_1"/>
    <property type="match status" value="2"/>
</dbReference>
<feature type="disulfide bond" evidence="12">
    <location>
        <begin position="862"/>
        <end position="871"/>
    </location>
</feature>
<sequence length="2927" mass="326903">GDPAKGLFPTVSNLATHAIITVNATCGETGPEVYCKLVEHVYLTNPDQRLSVSSRQQQCGVCDATSPDLDERHPIVNAIDGTNSWWQSPTLQNGKHYERVTITLDLKQVYQIAYVIIKTAISPRPGNWILERSPDGVNYKPWQYHAISEAECWEVYGIRPTIGLPRYRTDDEVICTSYYSKLDPLENGEIHISLVNGRPGAAGPSKTLMEFTNARFVRLRLEKIRTLNADLMTLHTEYPRHIDKSVTRRYFYSIKDISIGGQCVCYGHAGKCPVDPNTGEFHCLCKHNTCGDRCDHCCPLYNQKPWRAGTNKDAAACEKCECFGHADECYYDENVASKNGSLNTKGHYKGGGVCVKCKHHTFGVNCETCEDAYYRPSSVSRWDLSPCRKCKCSGPGSTGSCIKDDSHTSEDLLPGDCICRIGYTGKKCDKCAPGFKSYPQCKPCPCLFAGTISGTTCEGDCVCKLNVEGPRCDRCKSGHYNLDENNPEGCSPCFCSGVTHDCKVSDWGVKTITETQGWLVSDIKGSQNINALYINEKFSVGADEVPDLDSYYWKAPPAYLGNKLYSYGSNLTFITSYIVPRGDTSGMHTGGPDIILKGNGIRIGSGWDEHKEENNVTLSVPLHQQEWYQLTKDDKPDSKHVDRETFGFILNNLDYLLVRAKYHTEQMEGLLHETKLEIASQEVDSVRKMTSVEKCKCPPGYAGLSCEVCSPGYRRINKHFLKGSCEKCDCHNHAPSCDPVTGQCETCIHNTTGRRCGRCKKGFYGNAKIGLPDDCKPCACPIENSGNNLCPCETTIDTQGRVDYICTKCPIGYEGNKCEICADGFFGNPQISGSICQPCDCNNNVERKPGFCDRFTGKCLKCLYNTHGWNCEECLEEHYGDALKHNCKPCECNPLGSEIPLCNPDSGQCRCKTNFTGRQCDNCIEGHGNMKEGCVPCKCNNVGSKSDQCNFVTGYCICQPGIFGVHCDRCLDGFYSFSRSGCKECGCDKNGSENPRCDEIGGNCHCKPHVIGRACDKCQPGYWNIKSGKGCQVCNCNSIATISSECDITSGQCNCKPGVGGQQCDHCLPGHYGLTSGGCKKCDPCDLPGHMCDPGNGRCVCPPNTVGDLCQFCDSGSWGYDPIFGCKLCNCSNEGSVRQTPACDEKTGKCTCLEEYEGRRCDHCRHGYYSFPRCQACGCLTDGTVSAECMSDGLCQCDEAGQCPCRDNTMGRKCDQCRDGTFGLHQKHPEGCIECFCFGRTKNCKQAEATWSKITVNSRQATLTLRGDTHLSKLQRFVLIPNRVGDVTLGIKHIPDKPIYWNLPDKFLGDKVLAYNGELVFEIESRGQSRFPDSRLDEYPLVVLQGNIRLILKHSSSSLNLSRHHTVRFHEDEWKQLDNSQLPVTRAMMMVVLQKLEAILIRATEGPDVKLARLNFVSMQVTTQVSSRLETSSKAIGVEDCRCPPHYTGLSCQDPSDGFYRKRKPNFFDSRDILDLVGWAEPCDCNNKTPYCNKETSVCINCTSNTAGPHCELCAPGYYGDPRKGPCYPCACPLPTNSFSDTCQADGSDYICTNCLKGYTGRQCERCEDGYYGSPITQDGTCRPCSCNAYGSRNRVCDKRTGQCSCIPGITGRDCSVCQPRYVLTEVGCKSCNDNCTGVLLDDMEFLMKMVNETKVSNVILPPWGILLDIDNMTYHLQVQVDAYQDAVNRGQKLLGNFSYYFDLETWAGNLHLRAKGAVNEARPIADDANKILESSRELLNLIEKLWDDILNTVQEPKNYGLDPSRPRVSLDEMLRKAEEILQEIRARDFSPISRNAKEELWRANILLDRVKGFKMDLHEVDGLQKRLDQLKGLLNEMLNIIKEEIQKPTEKARIAAQSNRLTQNQIKEDLEDSVKIKHSVSTTLSEAEGLVNLAKQALSDAILKFKELARLQYEFLNATENVEEKRGILALLNPKYNETFVVPAQKHAEDLRKQAQQLQDRFSATKEVSDLPLKAAKAYKDIVDALNAAEEAARKAESAAERAYNVAYPGTDDALTKQAKRARTKSEELLKEAANLRDEVPKLRIRLEDKKKNLNKIQEDNAYSRINLDVINNGLNHLPNDIGDKLWQMEGHLSGILDQAEQTHTKIDNIQDKIDEELSPQFEALNTGSKAEFGSIRDTINRARAYTFDIKRQAEEMKRLSKTVESHRRDTQLKLKELKNKIKFARQMASSLKVSITTDSSGKCKRSYQSQVEPSTVTNIILNYALTKEEDKDSLLFYLANPVLDDFMAIEMVNWKINFLWNAGGGTEVIQHGLILEINDEQLSNEKYWYTIEVNRIGNIATLTVKPASKKAELDPYKVQGYTSLEYTNMNLNSSSLLYIGGIPSAIKISRQLQTRSFAGCLYEVRLDGNNVGLWNFLTNEGCSGCEEGATGQIDDSKYRFTGGGYAILNQPKLQGFTQHDVILKFKTFDENALLFFTANPEKGQFVSIELRKGKIFYQGSVGPTFSRLVLSTTEKFNTGKLVNIKVRRDKNRVQLKIQDSVLEATTDDWRNNYKIYLNTNTKMYYGGVPPNFSASSFPDVGFKSFHGCMSGLQIGATTVNLLNAESYNLSPECRDEPIKLVRFRGIGYLEMKSQSLEKESNFSFTFQTKDENALLMLSTFEGSGEEKKNNNYIQINTLNLLRFELILVNFWKVVINKSKRKLYLTVDDKEMQSVEVPQKLRVRSLTYVGGVSRQLKLDEGLVKESVRGCIRNLHVNDEYLYLATGKPAQAVGQCFAKVEPGAYFGGDAYAIYDNDFNLGISLNVYLEFKTTQLNAVLLSFSDGIGAASFSIELNNGKVIVTMATGRNMEPIKAMKSFMSKYDLCDNMWHEILVEYKENVVSLKVDREDLESGISKSESTTSYSRHPLYIGGLPESAPKGMLQIQENFKGCLRNVSINNKQLNWVHLDELRNVLPDSCPSSNLISI</sequence>
<dbReference type="InterPro" id="IPR001791">
    <property type="entry name" value="Laminin_G"/>
</dbReference>
<dbReference type="InterPro" id="IPR008979">
    <property type="entry name" value="Galactose-bd-like_sf"/>
</dbReference>
<dbReference type="Gene3D" id="2.170.300.10">
    <property type="entry name" value="Tie2 ligand-binding domain superfamily"/>
    <property type="match status" value="2"/>
</dbReference>
<dbReference type="PROSITE" id="PS50025">
    <property type="entry name" value="LAM_G_DOMAIN"/>
    <property type="match status" value="4"/>
</dbReference>
<dbReference type="SUPFAM" id="SSF49785">
    <property type="entry name" value="Galactose-binding domain-like"/>
    <property type="match status" value="1"/>
</dbReference>
<evidence type="ECO:0000256" key="3">
    <source>
        <dbReference type="ARBA" id="ARBA00022530"/>
    </source>
</evidence>
<feature type="domain" description="Laminin EGF-like" evidence="15">
    <location>
        <begin position="890"/>
        <end position="936"/>
    </location>
</feature>
<dbReference type="Pfam" id="PF02210">
    <property type="entry name" value="Laminin_G_2"/>
    <property type="match status" value="2"/>
</dbReference>
<evidence type="ECO:0000256" key="7">
    <source>
        <dbReference type="ARBA" id="ARBA00023054"/>
    </source>
</evidence>
<feature type="domain" description="Laminin EGF-like" evidence="15">
    <location>
        <begin position="985"/>
        <end position="1033"/>
    </location>
</feature>
<keyword evidence="2" id="KW-0964">Secreted</keyword>
<dbReference type="SUPFAM" id="SSF57196">
    <property type="entry name" value="EGF/Laminin"/>
    <property type="match status" value="14"/>
</dbReference>
<dbReference type="Gene3D" id="2.60.120.260">
    <property type="entry name" value="Galactose-binding domain-like"/>
    <property type="match status" value="1"/>
</dbReference>
<dbReference type="PANTHER" id="PTHR10574:SF436">
    <property type="entry name" value="LAMININ SUBUNIT ALPHA-2"/>
    <property type="match status" value="1"/>
</dbReference>
<evidence type="ECO:0000256" key="11">
    <source>
        <dbReference type="PROSITE-ProRule" id="PRU00122"/>
    </source>
</evidence>
<feature type="disulfide bond" evidence="12">
    <location>
        <begin position="939"/>
        <end position="956"/>
    </location>
</feature>
<feature type="domain" description="Laminin EGF-like" evidence="15">
    <location>
        <begin position="444"/>
        <end position="492"/>
    </location>
</feature>
<dbReference type="SMART" id="SM00181">
    <property type="entry name" value="EGF"/>
    <property type="match status" value="12"/>
</dbReference>
<feature type="domain" description="Laminin EGF-like" evidence="15">
    <location>
        <begin position="1034"/>
        <end position="1081"/>
    </location>
</feature>
<keyword evidence="6" id="KW-0084">Basement membrane</keyword>
<evidence type="ECO:0000256" key="6">
    <source>
        <dbReference type="ARBA" id="ARBA00022869"/>
    </source>
</evidence>
<dbReference type="Pfam" id="PF00053">
    <property type="entry name" value="EGF_laminin"/>
    <property type="match status" value="14"/>
</dbReference>
<feature type="domain" description="Laminin EGF-like" evidence="15">
    <location>
        <begin position="390"/>
        <end position="443"/>
    </location>
</feature>
<feature type="disulfide bond" evidence="12">
    <location>
        <begin position="987"/>
        <end position="1004"/>
    </location>
</feature>
<keyword evidence="10 12" id="KW-0424">Laminin EGF-like domain</keyword>
<feature type="disulfide bond" evidence="12">
    <location>
        <begin position="1502"/>
        <end position="1511"/>
    </location>
</feature>
<feature type="disulfide bond" evidence="12">
    <location>
        <begin position="911"/>
        <end position="920"/>
    </location>
</feature>
<dbReference type="Gene3D" id="2.60.120.200">
    <property type="match status" value="5"/>
</dbReference>
<feature type="disulfide bond" evidence="12">
    <location>
        <begin position="1034"/>
        <end position="1046"/>
    </location>
</feature>
<dbReference type="InterPro" id="IPR009254">
    <property type="entry name" value="Laminin_aI"/>
</dbReference>
<dbReference type="CDD" id="cd00055">
    <property type="entry name" value="EGF_Lam"/>
    <property type="match status" value="15"/>
</dbReference>
<feature type="coiled-coil region" evidence="13">
    <location>
        <begin position="1821"/>
        <end position="1848"/>
    </location>
</feature>
<keyword evidence="18" id="KW-1185">Reference proteome</keyword>
<feature type="disulfide bond" evidence="12">
    <location>
        <begin position="419"/>
        <end position="428"/>
    </location>
</feature>
<evidence type="ECO:0000256" key="12">
    <source>
        <dbReference type="PROSITE-ProRule" id="PRU00460"/>
    </source>
</evidence>
<dbReference type="PROSITE" id="PS51117">
    <property type="entry name" value="LAMININ_NTER"/>
    <property type="match status" value="1"/>
</dbReference>
<evidence type="ECO:0000256" key="10">
    <source>
        <dbReference type="ARBA" id="ARBA00023292"/>
    </source>
</evidence>
<dbReference type="SMART" id="SM00281">
    <property type="entry name" value="LamB"/>
    <property type="match status" value="2"/>
</dbReference>
<keyword evidence="8 12" id="KW-1015">Disulfide bond</keyword>
<feature type="disulfide bond" evidence="12">
    <location>
        <begin position="985"/>
        <end position="997"/>
    </location>
</feature>
<evidence type="ECO:0000313" key="18">
    <source>
        <dbReference type="Proteomes" id="UP000694941"/>
    </source>
</evidence>
<dbReference type="PANTHER" id="PTHR10574">
    <property type="entry name" value="NETRIN/LAMININ-RELATED"/>
    <property type="match status" value="1"/>
</dbReference>
<evidence type="ECO:0000256" key="8">
    <source>
        <dbReference type="ARBA" id="ARBA00023157"/>
    </source>
</evidence>
<feature type="disulfide bond" evidence="12">
    <location>
        <begin position="1036"/>
        <end position="1053"/>
    </location>
</feature>
<dbReference type="PROSITE" id="PS01248">
    <property type="entry name" value="EGF_LAM_1"/>
    <property type="match status" value="6"/>
</dbReference>
<feature type="domain" description="Laminin EGF-like" evidence="15">
    <location>
        <begin position="1129"/>
        <end position="1176"/>
    </location>
</feature>
<evidence type="ECO:0000256" key="5">
    <source>
        <dbReference type="ARBA" id="ARBA00022737"/>
    </source>
</evidence>
<gene>
    <name evidence="19" type="primary">LOC106467335</name>
</gene>
<dbReference type="PROSITE" id="PS50027">
    <property type="entry name" value="EGF_LAM_2"/>
    <property type="match status" value="13"/>
</dbReference>
<evidence type="ECO:0000313" key="19">
    <source>
        <dbReference type="RefSeq" id="XP_022251202.1"/>
    </source>
</evidence>
<dbReference type="InterPro" id="IPR050440">
    <property type="entry name" value="Laminin/Netrin_ECM"/>
</dbReference>
<dbReference type="PRINTS" id="PR00011">
    <property type="entry name" value="EGFLAMININ"/>
</dbReference>
<keyword evidence="5" id="KW-0677">Repeat</keyword>
<evidence type="ECO:0000256" key="4">
    <source>
        <dbReference type="ARBA" id="ARBA00022729"/>
    </source>
</evidence>
<organism evidence="18 19">
    <name type="scientific">Limulus polyphemus</name>
    <name type="common">Atlantic horseshoe crab</name>
    <dbReference type="NCBI Taxonomy" id="6850"/>
    <lineage>
        <taxon>Eukaryota</taxon>
        <taxon>Metazoa</taxon>
        <taxon>Ecdysozoa</taxon>
        <taxon>Arthropoda</taxon>
        <taxon>Chelicerata</taxon>
        <taxon>Merostomata</taxon>
        <taxon>Xiphosura</taxon>
        <taxon>Limulidae</taxon>
        <taxon>Limulus</taxon>
    </lineage>
</organism>
<feature type="disulfide bond" evidence="12">
    <location>
        <begin position="890"/>
        <end position="902"/>
    </location>
</feature>
<feature type="disulfide bond" evidence="12">
    <location>
        <begin position="892"/>
        <end position="909"/>
    </location>
</feature>
<feature type="domain" description="Laminin EGF-like" evidence="15">
    <location>
        <begin position="1177"/>
        <end position="1234"/>
    </location>
</feature>
<dbReference type="RefSeq" id="XP_022251202.1">
    <property type="nucleotide sequence ID" value="XM_022395494.1"/>
</dbReference>
<comment type="caution">
    <text evidence="12">Lacks conserved residue(s) required for the propagation of feature annotation.</text>
</comment>
<name>A0ABM1T5P6_LIMPO</name>
<dbReference type="GeneID" id="106467335"/>
<feature type="domain" description="Laminin EGF-like" evidence="15">
    <location>
        <begin position="1483"/>
        <end position="1529"/>
    </location>
</feature>
<feature type="domain" description="Laminin G" evidence="14">
    <location>
        <begin position="2580"/>
        <end position="2736"/>
    </location>
</feature>
<feature type="disulfide bond" evidence="12">
    <location>
        <begin position="1152"/>
        <end position="1161"/>
    </location>
</feature>
<dbReference type="SMART" id="SM00282">
    <property type="entry name" value="LamG"/>
    <property type="match status" value="4"/>
</dbReference>
<evidence type="ECO:0000256" key="1">
    <source>
        <dbReference type="ARBA" id="ARBA00004302"/>
    </source>
</evidence>
<feature type="disulfide bond" evidence="12">
    <location>
        <begin position="1606"/>
        <end position="1615"/>
    </location>
</feature>
<dbReference type="SMART" id="SM00180">
    <property type="entry name" value="EGF_Lam"/>
    <property type="match status" value="17"/>
</dbReference>
<feature type="domain" description="Laminin G" evidence="14">
    <location>
        <begin position="2196"/>
        <end position="2387"/>
    </location>
</feature>
<dbReference type="InterPro" id="IPR008211">
    <property type="entry name" value="Laminin_N"/>
</dbReference>
<feature type="domain" description="Laminin EGF-like" evidence="15">
    <location>
        <begin position="1585"/>
        <end position="1631"/>
    </location>
</feature>
<feature type="disulfide bond" evidence="12">
    <location>
        <begin position="1006"/>
        <end position="1015"/>
    </location>
</feature>
<feature type="disulfide bond" evidence="12">
    <location>
        <begin position="937"/>
        <end position="949"/>
    </location>
</feature>
<evidence type="ECO:0000259" key="16">
    <source>
        <dbReference type="PROSITE" id="PS51115"/>
    </source>
</evidence>
<dbReference type="Gene3D" id="2.10.25.10">
    <property type="entry name" value="Laminin"/>
    <property type="match status" value="13"/>
</dbReference>
<dbReference type="CDD" id="cd00110">
    <property type="entry name" value="LamG"/>
    <property type="match status" value="4"/>
</dbReference>
<evidence type="ECO:0000259" key="17">
    <source>
        <dbReference type="PROSITE" id="PS51117"/>
    </source>
</evidence>
<feature type="disulfide bond" evidence="12">
    <location>
        <begin position="958"/>
        <end position="967"/>
    </location>
</feature>
<dbReference type="SUPFAM" id="SSF49899">
    <property type="entry name" value="Concanavalin A-like lectins/glucanases"/>
    <property type="match status" value="4"/>
</dbReference>
<dbReference type="Proteomes" id="UP000694941">
    <property type="component" value="Unplaced"/>
</dbReference>
<feature type="domain" description="Laminin G" evidence="14">
    <location>
        <begin position="2741"/>
        <end position="2919"/>
    </location>
</feature>
<feature type="domain" description="Laminin EGF-like" evidence="15">
    <location>
        <begin position="839"/>
        <end position="889"/>
    </location>
</feature>
<feature type="domain" description="Laminin IV type A" evidence="16">
    <location>
        <begin position="1246"/>
        <end position="1440"/>
    </location>
</feature>
<feature type="coiled-coil region" evidence="13">
    <location>
        <begin position="1949"/>
        <end position="2061"/>
    </location>
</feature>
<reference evidence="19" key="1">
    <citation type="submission" date="2025-08" db="UniProtKB">
        <authorList>
            <consortium name="RefSeq"/>
        </authorList>
    </citation>
    <scope>IDENTIFICATION</scope>
    <source>
        <tissue evidence="19">Muscle</tissue>
    </source>
</reference>
<comment type="subcellular location">
    <subcellularLocation>
        <location evidence="1">Secreted</location>
        <location evidence="1">Extracellular space</location>
        <location evidence="1">Extracellular matrix</location>
        <location evidence="1">Basement membrane</location>
    </subcellularLocation>
</comment>
<protein>
    <submittedName>
        <fullName evidence="19">Laminin subunit alpha-2-like</fullName>
    </submittedName>
</protein>
<feature type="coiled-coil region" evidence="13">
    <location>
        <begin position="2151"/>
        <end position="2196"/>
    </location>
</feature>
<evidence type="ECO:0000256" key="9">
    <source>
        <dbReference type="ARBA" id="ARBA00023180"/>
    </source>
</evidence>
<evidence type="ECO:0000256" key="13">
    <source>
        <dbReference type="SAM" id="Coils"/>
    </source>
</evidence>
<evidence type="ECO:0000256" key="2">
    <source>
        <dbReference type="ARBA" id="ARBA00022525"/>
    </source>
</evidence>
<keyword evidence="4" id="KW-0732">Signal</keyword>
<feature type="disulfide bond" evidence="12">
    <location>
        <begin position="1585"/>
        <end position="1597"/>
    </location>
</feature>
<feature type="disulfide bond" evidence="11">
    <location>
        <begin position="2892"/>
        <end position="2919"/>
    </location>
</feature>
<dbReference type="Pfam" id="PF24973">
    <property type="entry name" value="EGF_LMN_ATRN"/>
    <property type="match status" value="1"/>
</dbReference>
<feature type="disulfide bond" evidence="12">
    <location>
        <begin position="463"/>
        <end position="472"/>
    </location>
</feature>
<dbReference type="InterPro" id="IPR056863">
    <property type="entry name" value="LMN_ATRN_NET-like_EGF"/>
</dbReference>
<keyword evidence="7 13" id="KW-0175">Coiled coil</keyword>
<feature type="disulfide bond" evidence="12">
    <location>
        <begin position="1587"/>
        <end position="1604"/>
    </location>
</feature>
<feature type="domain" description="Laminin G" evidence="14">
    <location>
        <begin position="2397"/>
        <end position="2575"/>
    </location>
</feature>
<proteinExistence type="predicted"/>
<evidence type="ECO:0000259" key="15">
    <source>
        <dbReference type="PROSITE" id="PS50027"/>
    </source>
</evidence>
<feature type="domain" description="Laminin EGF-like" evidence="15">
    <location>
        <begin position="1530"/>
        <end position="1584"/>
    </location>
</feature>
<feature type="disulfide bond" evidence="12">
    <location>
        <begin position="1205"/>
        <end position="1214"/>
    </location>
</feature>
<accession>A0ABM1T5P6</accession>
<feature type="disulfide bond" evidence="12">
    <location>
        <begin position="1555"/>
        <end position="1564"/>
    </location>
</feature>
<dbReference type="InterPro" id="IPR013320">
    <property type="entry name" value="ConA-like_dom_sf"/>
</dbReference>
<dbReference type="InterPro" id="IPR000034">
    <property type="entry name" value="Laminin_IV"/>
</dbReference>